<dbReference type="EMBL" id="LSRX01000147">
    <property type="protein sequence ID" value="OLQ07120.1"/>
    <property type="molecule type" value="Genomic_DNA"/>
</dbReference>
<dbReference type="AlphaFoldDB" id="A0A1Q9EI64"/>
<dbReference type="Proteomes" id="UP000186817">
    <property type="component" value="Unassembled WGS sequence"/>
</dbReference>
<protein>
    <submittedName>
        <fullName evidence="2">Uncharacterized protein</fullName>
    </submittedName>
</protein>
<reference evidence="2 3" key="1">
    <citation type="submission" date="2016-02" db="EMBL/GenBank/DDBJ databases">
        <title>Genome analysis of coral dinoflagellate symbionts highlights evolutionary adaptations to a symbiotic lifestyle.</title>
        <authorList>
            <person name="Aranda M."/>
            <person name="Li Y."/>
            <person name="Liew Y.J."/>
            <person name="Baumgarten S."/>
            <person name="Simakov O."/>
            <person name="Wilson M."/>
            <person name="Piel J."/>
            <person name="Ashoor H."/>
            <person name="Bougouffa S."/>
            <person name="Bajic V.B."/>
            <person name="Ryu T."/>
            <person name="Ravasi T."/>
            <person name="Bayer T."/>
            <person name="Micklem G."/>
            <person name="Kim H."/>
            <person name="Bhak J."/>
            <person name="Lajeunesse T.C."/>
            <person name="Voolstra C.R."/>
        </authorList>
    </citation>
    <scope>NUCLEOTIDE SEQUENCE [LARGE SCALE GENOMIC DNA]</scope>
    <source>
        <strain evidence="2 3">CCMP2467</strain>
    </source>
</reference>
<keyword evidence="3" id="KW-1185">Reference proteome</keyword>
<comment type="caution">
    <text evidence="2">The sequence shown here is derived from an EMBL/GenBank/DDBJ whole genome shotgun (WGS) entry which is preliminary data.</text>
</comment>
<feature type="compositionally biased region" description="Basic and acidic residues" evidence="1">
    <location>
        <begin position="626"/>
        <end position="638"/>
    </location>
</feature>
<organism evidence="2 3">
    <name type="scientific">Symbiodinium microadriaticum</name>
    <name type="common">Dinoflagellate</name>
    <name type="synonym">Zooxanthella microadriatica</name>
    <dbReference type="NCBI Taxonomy" id="2951"/>
    <lineage>
        <taxon>Eukaryota</taxon>
        <taxon>Sar</taxon>
        <taxon>Alveolata</taxon>
        <taxon>Dinophyceae</taxon>
        <taxon>Suessiales</taxon>
        <taxon>Symbiodiniaceae</taxon>
        <taxon>Symbiodinium</taxon>
    </lineage>
</organism>
<dbReference type="OrthoDB" id="5295627at2759"/>
<name>A0A1Q9EI64_SYMMI</name>
<proteinExistence type="predicted"/>
<evidence type="ECO:0000256" key="1">
    <source>
        <dbReference type="SAM" id="MobiDB-lite"/>
    </source>
</evidence>
<feature type="region of interest" description="Disordered" evidence="1">
    <location>
        <begin position="482"/>
        <end position="509"/>
    </location>
</feature>
<feature type="region of interest" description="Disordered" evidence="1">
    <location>
        <begin position="1"/>
        <end position="94"/>
    </location>
</feature>
<sequence length="1202" mass="134091">MSSPVRRILEPCSSPEPAQPSWMDLPGSTTQQQMIEALETARREAGELTTQMIDEHESSQDLGDAKTPPRKVRKKDADTPEVATPPSLKRYSLERQRQWYRKKLGSLEKNLGQDGAAPSKEATASSSISSVPEPTTTGKPTTCTFEALPTEAKEHYRACWAHADGRYGNRQRVHRDLPDNIAEELKAKLKTWSKEQFVKALEQEVTDAARTPSTGWMMRTTSSPTTSSASGCAKVHPQPQLGLVHAVHLCSADGHHDVIKVGKTTLMASSTAGQACSALRHCMERYQCFQHKTTEATLAVQGLVDVWCVLPHDVSTQAEMLFHAWCDVARYKDTNWMRPHGATVVDVPRYGREGSTVSQEFFDSSPTMSIFQCYDNVALRCPAAVYHTQHHALDDWRVRVWNKLSGDFGADVRHFCMFFPSSNGKLWCSPVAPDEGRKKPRWTATTWCARAVNYPMHFIDLRKLPAGARACLEEKLRSCPRTVPEPKGKGQAKTMAKAKPVAEKPKGKARAKTTAKVLLQALLPQLFTLAGNDLADCIRKSPGCTRMFCEYAKEFVNAMQKANGEMPHEDQVKLSDRCCKQNSVYQILYPDPTTMLENIDILKEDVEEDEEEVIAGVESADSSGSRSKETTLPEEKFPTESSMWPMRGHDMCHQMSMGLSTFVQAVVRPAASAAAVEADSMALKLQAVIPELHAQKGSHVVLKQPLERDRAESSCISVLALVAGKYDIFTKPQAPAAKLRAEQWYQLRDIIRWIRPTEEQLHAVMVLLAIRALGKSKAIVNQLPKSHRRPERAVLYLMEFHENVVPSSTRLDEDGLRRVRKALEVHETFNLAQMLQGENIPANVNQLQELIRGYAEEGMEVFRFYILFLLGFMSGLASGHGSRFMNATNAPAVISGIGMLQHLMDATARGIYWGFAAARAAALRLPQRTAEDFVLVRLACLSRVQDAHGYKELRRAWDSLGAREQSFLVQHFLSDGLEERALVLEFLPACVANAKTNSLVGLTILLEVLVDLLSNLWMAVESMPNLKGVQMIPVDLSDMGEFIAAVQNRFVFQTCVSRCKFHFVDERVRVEMTGGNWGRTNDPDTDMTSLAYIVKVRLAANCCRSVLGTFSDVLMKQQVMASSDPDLEDFAATEDDRLDWPGKASEAAVRRVEELQPLSRQVLPRHGSFLSLLQGLLRLDPQHRMDAVTGCKSPFFLEEVVE</sequence>
<gene>
    <name evidence="2" type="ORF">AK812_SmicGene9570</name>
</gene>
<feature type="compositionally biased region" description="Low complexity" evidence="1">
    <location>
        <begin position="118"/>
        <end position="143"/>
    </location>
</feature>
<dbReference type="Pfam" id="PF20717">
    <property type="entry name" value="DUF6829"/>
    <property type="match status" value="1"/>
</dbReference>
<evidence type="ECO:0000313" key="2">
    <source>
        <dbReference type="EMBL" id="OLQ07120.1"/>
    </source>
</evidence>
<accession>A0A1Q9EI64</accession>
<feature type="region of interest" description="Disordered" evidence="1">
    <location>
        <begin position="616"/>
        <end position="643"/>
    </location>
</feature>
<evidence type="ECO:0000313" key="3">
    <source>
        <dbReference type="Proteomes" id="UP000186817"/>
    </source>
</evidence>
<dbReference type="InterPro" id="IPR049232">
    <property type="entry name" value="DUF6829"/>
</dbReference>
<feature type="region of interest" description="Disordered" evidence="1">
    <location>
        <begin position="110"/>
        <end position="143"/>
    </location>
</feature>